<accession>A0ABN7AT84</accession>
<protein>
    <submittedName>
        <fullName evidence="1">Uncharacterized protein</fullName>
    </submittedName>
</protein>
<reference evidence="1 2" key="1">
    <citation type="submission" date="2023-09" db="EMBL/GenBank/DDBJ databases">
        <title>Nesidiocoris tenuis whole genome shotgun sequence.</title>
        <authorList>
            <person name="Shibata T."/>
            <person name="Shimoda M."/>
            <person name="Kobayashi T."/>
            <person name="Uehara T."/>
        </authorList>
    </citation>
    <scope>NUCLEOTIDE SEQUENCE [LARGE SCALE GENOMIC DNA]</scope>
    <source>
        <strain evidence="1 2">Japan</strain>
    </source>
</reference>
<proteinExistence type="predicted"/>
<evidence type="ECO:0000313" key="1">
    <source>
        <dbReference type="EMBL" id="BES94547.1"/>
    </source>
</evidence>
<evidence type="ECO:0000313" key="2">
    <source>
        <dbReference type="Proteomes" id="UP001307889"/>
    </source>
</evidence>
<dbReference type="Proteomes" id="UP001307889">
    <property type="component" value="Chromosome 5"/>
</dbReference>
<dbReference type="EMBL" id="AP028913">
    <property type="protein sequence ID" value="BES94547.1"/>
    <property type="molecule type" value="Genomic_DNA"/>
</dbReference>
<name>A0ABN7AT84_9HEMI</name>
<organism evidence="1 2">
    <name type="scientific">Nesidiocoris tenuis</name>
    <dbReference type="NCBI Taxonomy" id="355587"/>
    <lineage>
        <taxon>Eukaryota</taxon>
        <taxon>Metazoa</taxon>
        <taxon>Ecdysozoa</taxon>
        <taxon>Arthropoda</taxon>
        <taxon>Hexapoda</taxon>
        <taxon>Insecta</taxon>
        <taxon>Pterygota</taxon>
        <taxon>Neoptera</taxon>
        <taxon>Paraneoptera</taxon>
        <taxon>Hemiptera</taxon>
        <taxon>Heteroptera</taxon>
        <taxon>Panheteroptera</taxon>
        <taxon>Cimicomorpha</taxon>
        <taxon>Miridae</taxon>
        <taxon>Dicyphina</taxon>
        <taxon>Nesidiocoris</taxon>
    </lineage>
</organism>
<gene>
    <name evidence="1" type="ORF">NTJ_07357</name>
</gene>
<sequence>MKKSTSASRSTSTVWNIDKWRMLCRTCGTIAVLSSSGAERRCGPPLTDPPLTTTRHCISTVLQHPPVAMATVASPSQRATSRYDLTSFDLDGPVFCLCPDSFSPFQLSQISPTLHTVFLLLLTWRKKMTEGALL</sequence>
<keyword evidence="2" id="KW-1185">Reference proteome</keyword>